<reference evidence="1 2" key="1">
    <citation type="journal article" date="2020" name="bioRxiv">
        <title>Sequence and annotation of 42 cannabis genomes reveals extensive copy number variation in cannabinoid synthesis and pathogen resistance genes.</title>
        <authorList>
            <person name="Mckernan K.J."/>
            <person name="Helbert Y."/>
            <person name="Kane L.T."/>
            <person name="Ebling H."/>
            <person name="Zhang L."/>
            <person name="Liu B."/>
            <person name="Eaton Z."/>
            <person name="Mclaughlin S."/>
            <person name="Kingan S."/>
            <person name="Baybayan P."/>
            <person name="Concepcion G."/>
            <person name="Jordan M."/>
            <person name="Riva A."/>
            <person name="Barbazuk W."/>
            <person name="Harkins T."/>
        </authorList>
    </citation>
    <scope>NUCLEOTIDE SEQUENCE [LARGE SCALE GENOMIC DNA]</scope>
    <source>
        <strain evidence="2">cv. Jamaican Lion 4</strain>
        <tissue evidence="1">Leaf</tissue>
    </source>
</reference>
<comment type="caution">
    <text evidence="1">The sequence shown here is derived from an EMBL/GenBank/DDBJ whole genome shotgun (WGS) entry which is preliminary data.</text>
</comment>
<dbReference type="Proteomes" id="UP000583929">
    <property type="component" value="Unassembled WGS sequence"/>
</dbReference>
<evidence type="ECO:0000313" key="1">
    <source>
        <dbReference type="EMBL" id="KAF4358733.1"/>
    </source>
</evidence>
<protein>
    <submittedName>
        <fullName evidence="1">Uncharacterized protein</fullName>
    </submittedName>
</protein>
<organism evidence="1 2">
    <name type="scientific">Cannabis sativa</name>
    <name type="common">Hemp</name>
    <name type="synonym">Marijuana</name>
    <dbReference type="NCBI Taxonomy" id="3483"/>
    <lineage>
        <taxon>Eukaryota</taxon>
        <taxon>Viridiplantae</taxon>
        <taxon>Streptophyta</taxon>
        <taxon>Embryophyta</taxon>
        <taxon>Tracheophyta</taxon>
        <taxon>Spermatophyta</taxon>
        <taxon>Magnoliopsida</taxon>
        <taxon>eudicotyledons</taxon>
        <taxon>Gunneridae</taxon>
        <taxon>Pentapetalae</taxon>
        <taxon>rosids</taxon>
        <taxon>fabids</taxon>
        <taxon>Rosales</taxon>
        <taxon>Cannabaceae</taxon>
        <taxon>Cannabis</taxon>
    </lineage>
</organism>
<dbReference type="AlphaFoldDB" id="A0A7J6EJZ8"/>
<name>A0A7J6EJZ8_CANSA</name>
<keyword evidence="2" id="KW-1185">Reference proteome</keyword>
<dbReference type="EMBL" id="JAATIQ010000376">
    <property type="protein sequence ID" value="KAF4358733.1"/>
    <property type="molecule type" value="Genomic_DNA"/>
</dbReference>
<gene>
    <name evidence="1" type="ORF">G4B88_015084</name>
</gene>
<proteinExistence type="predicted"/>
<evidence type="ECO:0000313" key="2">
    <source>
        <dbReference type="Proteomes" id="UP000583929"/>
    </source>
</evidence>
<accession>A0A7J6EJZ8</accession>
<sequence length="89" mass="9632">MLLKCLSPASTNPAWQQALKTPMNVIELSLILRLCKSKNISRDNVACPCMASPHIMAFQGVETESRLKNTRMDLLTLEDGGDGGASLEG</sequence>